<dbReference type="AlphaFoldDB" id="A0A250KM09"/>
<dbReference type="InterPro" id="IPR029044">
    <property type="entry name" value="Nucleotide-diphossugar_trans"/>
</dbReference>
<dbReference type="EMBL" id="AP017928">
    <property type="protein sequence ID" value="BBA32760.1"/>
    <property type="molecule type" value="Genomic_DNA"/>
</dbReference>
<proteinExistence type="predicted"/>
<organism evidence="2 3">
    <name type="scientific">Methylocaldum marinum</name>
    <dbReference type="NCBI Taxonomy" id="1432792"/>
    <lineage>
        <taxon>Bacteria</taxon>
        <taxon>Pseudomonadati</taxon>
        <taxon>Pseudomonadota</taxon>
        <taxon>Gammaproteobacteria</taxon>
        <taxon>Methylococcales</taxon>
        <taxon>Methylococcaceae</taxon>
        <taxon>Methylocaldum</taxon>
    </lineage>
</organism>
<keyword evidence="3" id="KW-1185">Reference proteome</keyword>
<dbReference type="RefSeq" id="WP_170160939.1">
    <property type="nucleotide sequence ID" value="NZ_AP017928.1"/>
</dbReference>
<name>A0A250KM09_9GAMM</name>
<evidence type="ECO:0000259" key="1">
    <source>
        <dbReference type="Pfam" id="PF00535"/>
    </source>
</evidence>
<dbReference type="InterPro" id="IPR001173">
    <property type="entry name" value="Glyco_trans_2-like"/>
</dbReference>
<dbReference type="Pfam" id="PF00535">
    <property type="entry name" value="Glycos_transf_2"/>
    <property type="match status" value="1"/>
</dbReference>
<evidence type="ECO:0000313" key="2">
    <source>
        <dbReference type="EMBL" id="BBA32760.1"/>
    </source>
</evidence>
<evidence type="ECO:0000313" key="3">
    <source>
        <dbReference type="Proteomes" id="UP000266313"/>
    </source>
</evidence>
<reference evidence="2 3" key="1">
    <citation type="submission" date="2016-12" db="EMBL/GenBank/DDBJ databases">
        <title>Genome sequencing of Methylocaldum marinum.</title>
        <authorList>
            <person name="Takeuchi M."/>
            <person name="Kamagata Y."/>
            <person name="Hiraoka S."/>
            <person name="Oshima K."/>
            <person name="Hattori M."/>
            <person name="Iwasaki W."/>
        </authorList>
    </citation>
    <scope>NUCLEOTIDE SEQUENCE [LARGE SCALE GENOMIC DNA]</scope>
    <source>
        <strain evidence="2 3">S8</strain>
    </source>
</reference>
<keyword evidence="2" id="KW-0808">Transferase</keyword>
<accession>A0A250KM09</accession>
<protein>
    <submittedName>
        <fullName evidence="2">Putative glycosyl transferase</fullName>
    </submittedName>
</protein>
<dbReference type="Proteomes" id="UP000266313">
    <property type="component" value="Chromosome"/>
</dbReference>
<dbReference type="SUPFAM" id="SSF53448">
    <property type="entry name" value="Nucleotide-diphospho-sugar transferases"/>
    <property type="match status" value="1"/>
</dbReference>
<dbReference type="CDD" id="cd04186">
    <property type="entry name" value="GT_2_like_c"/>
    <property type="match status" value="1"/>
</dbReference>
<dbReference type="Gene3D" id="3.90.550.10">
    <property type="entry name" value="Spore Coat Polysaccharide Biosynthesis Protein SpsA, Chain A"/>
    <property type="match status" value="1"/>
</dbReference>
<feature type="domain" description="Glycosyltransferase 2-like" evidence="1">
    <location>
        <begin position="23"/>
        <end position="174"/>
    </location>
</feature>
<dbReference type="GO" id="GO:0016740">
    <property type="term" value="F:transferase activity"/>
    <property type="evidence" value="ECO:0007669"/>
    <property type="project" value="UniProtKB-KW"/>
</dbReference>
<sequence length="313" mass="35440">MNTLKVDIKPLEPGTEAALFDISIIIVNYNGGDLVLRCLQSIFTTSADYTFELIFIDNASADGSLQRVKESFPGVRITELPRNLGLAAAFNLGLKQATGRYLLSLDNDTRILPDALSSLVRFMDNHPQTGAVGSLLLNPDMSPQKTARLRPSAINAVFGRRSLITKIWPGNPWSRKYLMESRLTGSDPFQVWWVSTAALMVRKEVYEQIGGLDEDFFVYWVDADWCERINKAGWQIYAVPDSKIIHDENLKAGRRARKNYRMLIDFHRGAYLYFVKHHAKSPYHPKGLIALIGLSLRAAFLISVDYLKYLPKR</sequence>
<dbReference type="KEGG" id="mmai:sS8_0795"/>
<dbReference type="PANTHER" id="PTHR43179:SF7">
    <property type="entry name" value="RHAMNOSYLTRANSFERASE WBBL"/>
    <property type="match status" value="1"/>
</dbReference>
<gene>
    <name evidence="2" type="ORF">sS8_0795</name>
</gene>
<dbReference type="PANTHER" id="PTHR43179">
    <property type="entry name" value="RHAMNOSYLTRANSFERASE WBBL"/>
    <property type="match status" value="1"/>
</dbReference>